<evidence type="ECO:0000256" key="17">
    <source>
        <dbReference type="ARBA" id="ARBA00031041"/>
    </source>
</evidence>
<keyword evidence="6" id="KW-0444">Lipid biosynthesis</keyword>
<dbReference type="InterPro" id="IPR034334">
    <property type="entry name" value="PGES2"/>
</dbReference>
<dbReference type="EMBL" id="VRMN01000009">
    <property type="protein sequence ID" value="KAA8492650.1"/>
    <property type="molecule type" value="Genomic_DNA"/>
</dbReference>
<evidence type="ECO:0000313" key="22">
    <source>
        <dbReference type="Proteomes" id="UP000324585"/>
    </source>
</evidence>
<reference evidence="22" key="1">
    <citation type="journal article" date="2019" name="Nat. Commun.">
        <title>Expansion of phycobilisome linker gene families in mesophilic red algae.</title>
        <authorList>
            <person name="Lee J."/>
            <person name="Kim D."/>
            <person name="Bhattacharya D."/>
            <person name="Yoon H.S."/>
        </authorList>
    </citation>
    <scope>NUCLEOTIDE SEQUENCE [LARGE SCALE GENOMIC DNA]</scope>
    <source>
        <strain evidence="22">CCMP 1328</strain>
    </source>
</reference>
<dbReference type="GO" id="GO:0005739">
    <property type="term" value="C:mitochondrion"/>
    <property type="evidence" value="ECO:0007669"/>
    <property type="project" value="TreeGrafter"/>
</dbReference>
<dbReference type="GO" id="GO:0001516">
    <property type="term" value="P:prostaglandin biosynthetic process"/>
    <property type="evidence" value="ECO:0007669"/>
    <property type="project" value="UniProtKB-UniPathway"/>
</dbReference>
<dbReference type="AlphaFoldDB" id="A0A5J4YNX9"/>
<gene>
    <name evidence="21" type="ORF">FVE85_8157</name>
</gene>
<comment type="subcellular location">
    <subcellularLocation>
        <location evidence="18">Endomembrane system</location>
        <topology evidence="18">Single-pass membrane protein</topology>
    </subcellularLocation>
</comment>
<dbReference type="Pfam" id="PF13417">
    <property type="entry name" value="GST_N_3"/>
    <property type="match status" value="1"/>
</dbReference>
<evidence type="ECO:0000256" key="2">
    <source>
        <dbReference type="ARBA" id="ARBA00007409"/>
    </source>
</evidence>
<evidence type="ECO:0000256" key="10">
    <source>
        <dbReference type="ARBA" id="ARBA00022989"/>
    </source>
</evidence>
<dbReference type="InterPro" id="IPR036249">
    <property type="entry name" value="Thioredoxin-like_sf"/>
</dbReference>
<evidence type="ECO:0000256" key="15">
    <source>
        <dbReference type="ARBA" id="ARBA00023930"/>
    </source>
</evidence>
<dbReference type="Proteomes" id="UP000324585">
    <property type="component" value="Unassembled WGS sequence"/>
</dbReference>
<sequence>MPAMSQMWGTRIGKSLLARGAPLGAWGVATGGGAGCHVRTLGSWVGQHGAYYYRGRQGREEAGSFSPLKSVLRGATISGAVLYSGLAMQMNTHSAGLFPVVHAEAAAMGSTSGAGSGRAMSTMSADSSSTTEPMDIVLYQYEVCPFCNKVRAFLDFHKIPYKTVEVNPMNKAEIKFSEYKKVPVVLINGKQFNDSSEIIKQINCDVAHDGRYTMTEEEERWFSWVDSRLTKILPPNIYRTVRESIQTFEYLVPISNFTWWQKESAKYFGSFVMYAVSKKLKKKHNIGDERETLYAEVNAFVDALEGRDFLGGDKPNLADLAIFGVLRSVESMDTFNDMMAHSNIKPWYERMQQQVGDSMGARCFSLACWHDQCDGVTFEQRCSKLLTLCVFSTLTRGINANLLGIAQNQVHVLVKAYNHALHVQIRLIVEPHAHSRFCLQKLEDQIDRLYHYLRAAAARARRHA</sequence>
<evidence type="ECO:0000256" key="3">
    <source>
        <dbReference type="ARBA" id="ARBA00012203"/>
    </source>
</evidence>
<dbReference type="PROSITE" id="PS50405">
    <property type="entry name" value="GST_CTER"/>
    <property type="match status" value="1"/>
</dbReference>
<dbReference type="PROSITE" id="PS50404">
    <property type="entry name" value="GST_NTER"/>
    <property type="match status" value="1"/>
</dbReference>
<dbReference type="PROSITE" id="PS51354">
    <property type="entry name" value="GLUTAREDOXIN_2"/>
    <property type="match status" value="1"/>
</dbReference>
<comment type="catalytic activity">
    <reaction evidence="15">
        <text>prostaglandin H2 = (12S)-hydroxy-(5Z,8E,10E)-heptadecatrienoate + malonaldehyde</text>
        <dbReference type="Rhea" id="RHEA:48644"/>
        <dbReference type="ChEBI" id="CHEBI:57405"/>
        <dbReference type="ChEBI" id="CHEBI:90694"/>
        <dbReference type="ChEBI" id="CHEBI:566274"/>
    </reaction>
    <physiologicalReaction direction="left-to-right" evidence="15">
        <dbReference type="Rhea" id="RHEA:48645"/>
    </physiologicalReaction>
</comment>
<feature type="domain" description="GST C-terminal" evidence="20">
    <location>
        <begin position="214"/>
        <end position="385"/>
    </location>
</feature>
<keyword evidence="14" id="KW-0413">Isomerase</keyword>
<dbReference type="SUPFAM" id="SSF52833">
    <property type="entry name" value="Thioredoxin-like"/>
    <property type="match status" value="1"/>
</dbReference>
<dbReference type="InterPro" id="IPR010987">
    <property type="entry name" value="Glutathione-S-Trfase_C-like"/>
</dbReference>
<dbReference type="PROSITE" id="PS00195">
    <property type="entry name" value="GLUTAREDOXIN_1"/>
    <property type="match status" value="1"/>
</dbReference>
<evidence type="ECO:0000259" key="20">
    <source>
        <dbReference type="PROSITE" id="PS50405"/>
    </source>
</evidence>
<dbReference type="SUPFAM" id="SSF47616">
    <property type="entry name" value="GST C-terminal domain-like"/>
    <property type="match status" value="1"/>
</dbReference>
<evidence type="ECO:0000256" key="9">
    <source>
        <dbReference type="ARBA" id="ARBA00022832"/>
    </source>
</evidence>
<dbReference type="InterPro" id="IPR011767">
    <property type="entry name" value="GLR_AS"/>
</dbReference>
<name>A0A5J4YNX9_PORPP</name>
<feature type="domain" description="GST N-terminal" evidence="19">
    <location>
        <begin position="134"/>
        <end position="210"/>
    </location>
</feature>
<dbReference type="InterPro" id="IPR004046">
    <property type="entry name" value="GST_C"/>
</dbReference>
<dbReference type="GO" id="GO:0050220">
    <property type="term" value="F:prostaglandin-E synthase activity"/>
    <property type="evidence" value="ECO:0007669"/>
    <property type="project" value="UniProtKB-EC"/>
</dbReference>
<evidence type="ECO:0000256" key="18">
    <source>
        <dbReference type="ARBA" id="ARBA00037847"/>
    </source>
</evidence>
<dbReference type="SFLD" id="SFLDS00019">
    <property type="entry name" value="Glutathione_Transferase_(cytos"/>
    <property type="match status" value="1"/>
</dbReference>
<organism evidence="21 22">
    <name type="scientific">Porphyridium purpureum</name>
    <name type="common">Red alga</name>
    <name type="synonym">Porphyridium cruentum</name>
    <dbReference type="NCBI Taxonomy" id="35688"/>
    <lineage>
        <taxon>Eukaryota</taxon>
        <taxon>Rhodophyta</taxon>
        <taxon>Bangiophyceae</taxon>
        <taxon>Porphyridiales</taxon>
        <taxon>Porphyridiaceae</taxon>
        <taxon>Porphyridium</taxon>
    </lineage>
</organism>
<dbReference type="OrthoDB" id="423541at2759"/>
<keyword evidence="9" id="KW-0276">Fatty acid metabolism</keyword>
<comment type="caution">
    <text evidence="21">The sequence shown here is derived from an EMBL/GenBank/DDBJ whole genome shotgun (WGS) entry which is preliminary data.</text>
</comment>
<evidence type="ECO:0000256" key="14">
    <source>
        <dbReference type="ARBA" id="ARBA00023235"/>
    </source>
</evidence>
<dbReference type="InterPro" id="IPR004045">
    <property type="entry name" value="Glutathione_S-Trfase_N"/>
</dbReference>
<dbReference type="InterPro" id="IPR040079">
    <property type="entry name" value="Glutathione_S-Trfase"/>
</dbReference>
<proteinExistence type="inferred from homology"/>
<comment type="pathway">
    <text evidence="1">Lipid metabolism; prostaglandin biosynthesis.</text>
</comment>
<evidence type="ECO:0000313" key="21">
    <source>
        <dbReference type="EMBL" id="KAA8492650.1"/>
    </source>
</evidence>
<accession>A0A5J4YNX9</accession>
<dbReference type="PANTHER" id="PTHR12782:SF5">
    <property type="entry name" value="PROSTAGLANDIN E SYNTHASE 2"/>
    <property type="match status" value="1"/>
</dbReference>
<comment type="catalytic activity">
    <reaction evidence="16">
        <text>prostaglandin H2 = prostaglandin E2</text>
        <dbReference type="Rhea" id="RHEA:12893"/>
        <dbReference type="ChEBI" id="CHEBI:57405"/>
        <dbReference type="ChEBI" id="CHEBI:606564"/>
        <dbReference type="EC" id="5.3.99.3"/>
    </reaction>
    <physiologicalReaction direction="left-to-right" evidence="16">
        <dbReference type="Rhea" id="RHEA:12894"/>
    </physiologicalReaction>
</comment>
<evidence type="ECO:0000256" key="13">
    <source>
        <dbReference type="ARBA" id="ARBA00023160"/>
    </source>
</evidence>
<dbReference type="Gene3D" id="1.20.1050.10">
    <property type="match status" value="1"/>
</dbReference>
<dbReference type="InterPro" id="IPR036282">
    <property type="entry name" value="Glutathione-S-Trfase_C_sf"/>
</dbReference>
<dbReference type="Pfam" id="PF00043">
    <property type="entry name" value="GST_C"/>
    <property type="match status" value="1"/>
</dbReference>
<keyword evidence="7" id="KW-0643">Prostaglandin biosynthesis</keyword>
<keyword evidence="10" id="KW-1133">Transmembrane helix</keyword>
<dbReference type="SFLD" id="SFLDG01182">
    <property type="entry name" value="Prostaglandin_E_synthase_like"/>
    <property type="match status" value="1"/>
</dbReference>
<protein>
    <recommendedName>
        <fullName evidence="4">Prostaglandin E synthase 2</fullName>
        <ecNumber evidence="3">5.3.99.3</ecNumber>
    </recommendedName>
    <alternativeName>
        <fullName evidence="17">Microsomal prostaglandin E synthase 2</fullName>
    </alternativeName>
</protein>
<keyword evidence="11" id="KW-0443">Lipid metabolism</keyword>
<dbReference type="SFLD" id="SFLDG01203">
    <property type="entry name" value="Prostaglandin_E_synthase_like1"/>
    <property type="match status" value="1"/>
</dbReference>
<evidence type="ECO:0000256" key="7">
    <source>
        <dbReference type="ARBA" id="ARBA00022585"/>
    </source>
</evidence>
<keyword evidence="12" id="KW-0472">Membrane</keyword>
<evidence type="ECO:0000256" key="5">
    <source>
        <dbReference type="ARBA" id="ARBA00022501"/>
    </source>
</evidence>
<evidence type="ECO:0000256" key="16">
    <source>
        <dbReference type="ARBA" id="ARBA00023931"/>
    </source>
</evidence>
<evidence type="ECO:0000256" key="12">
    <source>
        <dbReference type="ARBA" id="ARBA00023136"/>
    </source>
</evidence>
<evidence type="ECO:0000256" key="6">
    <source>
        <dbReference type="ARBA" id="ARBA00022516"/>
    </source>
</evidence>
<comment type="similarity">
    <text evidence="2">Belongs to the GST superfamily.</text>
</comment>
<evidence type="ECO:0000256" key="8">
    <source>
        <dbReference type="ARBA" id="ARBA00022692"/>
    </source>
</evidence>
<keyword evidence="5" id="KW-0644">Prostaglandin metabolism</keyword>
<evidence type="ECO:0000256" key="4">
    <source>
        <dbReference type="ARBA" id="ARBA00019474"/>
    </source>
</evidence>
<evidence type="ECO:0000256" key="1">
    <source>
        <dbReference type="ARBA" id="ARBA00004702"/>
    </source>
</evidence>
<dbReference type="Gene3D" id="3.40.30.10">
    <property type="entry name" value="Glutaredoxin"/>
    <property type="match status" value="1"/>
</dbReference>
<dbReference type="InterPro" id="IPR034335">
    <property type="entry name" value="PGES2_C"/>
</dbReference>
<keyword evidence="22" id="KW-1185">Reference proteome</keyword>
<dbReference type="PANTHER" id="PTHR12782">
    <property type="entry name" value="MICROSOMAL PROSTAGLANDIN E SYNTHASE-2"/>
    <property type="match status" value="1"/>
</dbReference>
<dbReference type="EC" id="5.3.99.3" evidence="3"/>
<keyword evidence="13" id="KW-0275">Fatty acid biosynthesis</keyword>
<evidence type="ECO:0000256" key="11">
    <source>
        <dbReference type="ARBA" id="ARBA00023098"/>
    </source>
</evidence>
<keyword evidence="8" id="KW-0812">Transmembrane</keyword>
<dbReference type="GO" id="GO:0012505">
    <property type="term" value="C:endomembrane system"/>
    <property type="evidence" value="ECO:0007669"/>
    <property type="project" value="UniProtKB-SubCell"/>
</dbReference>
<evidence type="ECO:0000259" key="19">
    <source>
        <dbReference type="PROSITE" id="PS50404"/>
    </source>
</evidence>
<dbReference type="CDD" id="cd03197">
    <property type="entry name" value="GST_C_mPGES2"/>
    <property type="match status" value="1"/>
</dbReference>
<dbReference type="UniPathway" id="UPA00662"/>